<dbReference type="Proteomes" id="UP000285301">
    <property type="component" value="Unassembled WGS sequence"/>
</dbReference>
<evidence type="ECO:0000313" key="4">
    <source>
        <dbReference type="Proteomes" id="UP000285301"/>
    </source>
</evidence>
<evidence type="ECO:0000313" key="3">
    <source>
        <dbReference type="EMBL" id="RWS11971.1"/>
    </source>
</evidence>
<feature type="region of interest" description="Disordered" evidence="1">
    <location>
        <begin position="1"/>
        <end position="33"/>
    </location>
</feature>
<dbReference type="EMBL" id="NCKU01001521">
    <property type="protein sequence ID" value="RWS11923.1"/>
    <property type="molecule type" value="Genomic_DNA"/>
</dbReference>
<feature type="compositionally biased region" description="Polar residues" evidence="1">
    <location>
        <begin position="109"/>
        <end position="119"/>
    </location>
</feature>
<proteinExistence type="predicted"/>
<dbReference type="OrthoDB" id="6509468at2759"/>
<comment type="caution">
    <text evidence="3">The sequence shown here is derived from an EMBL/GenBank/DDBJ whole genome shotgun (WGS) entry which is preliminary data.</text>
</comment>
<accession>A0A3S3PL67</accession>
<protein>
    <submittedName>
        <fullName evidence="3">Uncharacterized protein</fullName>
    </submittedName>
</protein>
<evidence type="ECO:0000256" key="1">
    <source>
        <dbReference type="SAM" id="MobiDB-lite"/>
    </source>
</evidence>
<feature type="compositionally biased region" description="Low complexity" evidence="1">
    <location>
        <begin position="15"/>
        <end position="32"/>
    </location>
</feature>
<keyword evidence="4" id="KW-1185">Reference proteome</keyword>
<dbReference type="AlphaFoldDB" id="A0A3S3PL67"/>
<dbReference type="EMBL" id="NCKU01001501">
    <property type="protein sequence ID" value="RWS11971.1"/>
    <property type="molecule type" value="Genomic_DNA"/>
</dbReference>
<feature type="compositionally biased region" description="Low complexity" evidence="1">
    <location>
        <begin position="129"/>
        <end position="139"/>
    </location>
</feature>
<sequence length="450" mass="51427">MGCAISKSHHRIIDSSSFKQNTSSSGSGSNKGEFIYDLISDQIKNNSCKDERNSRNDEQEKSSKDVEESGEKQDAGDDDDRKDSDVNRVEEKNDLIVGNEANDIRQRQNSETTKMSTAISPSKLEKKTTTTTTSSNSDKTSSYEYVYIDVEKLIVTNIKERVDRLIDRTVSTVSTVNNTSDGQQNESEKHKSIIKHREECGETSDCGDTSNFNYKYSQSLKNYLSEYGNVVTNNWLVGLLEKEINGQWHKEPEVIFLISLIPNRINLFRNCLYLKQTPNLSHLKINYIAINLIKCDRRKKDLDLVTNVATVDECVQNFLNYFRNANKLVEIKIENVCSKQNIKLSRSKQAIAVKNSDELFRALKASRKSENIELNLSEFTETDFTSANDQQQQQQQRQPQSQPCESLLFLVNNQIDLGEEIILIDDKELTSTAIRTFVRCYRKVKNSLNE</sequence>
<reference evidence="3 4" key="1">
    <citation type="journal article" date="2018" name="Gigascience">
        <title>Genomes of trombidid mites reveal novel predicted allergens and laterally-transferred genes associated with secondary metabolism.</title>
        <authorList>
            <person name="Dong X."/>
            <person name="Chaisiri K."/>
            <person name="Xia D."/>
            <person name="Armstrong S.D."/>
            <person name="Fang Y."/>
            <person name="Donnelly M.J."/>
            <person name="Kadowaki T."/>
            <person name="McGarry J.W."/>
            <person name="Darby A.C."/>
            <person name="Makepeace B.L."/>
        </authorList>
    </citation>
    <scope>NUCLEOTIDE SEQUENCE [LARGE SCALE GENOMIC DNA]</scope>
    <source>
        <strain evidence="3">UoL-WK</strain>
    </source>
</reference>
<name>A0A3S3PL67_9ACAR</name>
<feature type="region of interest" description="Disordered" evidence="1">
    <location>
        <begin position="45"/>
        <end position="139"/>
    </location>
</feature>
<evidence type="ECO:0000313" key="2">
    <source>
        <dbReference type="EMBL" id="RWS11923.1"/>
    </source>
</evidence>
<gene>
    <name evidence="3" type="ORF">B4U79_07858</name>
    <name evidence="2" type="ORF">B4U79_14091</name>
</gene>
<feature type="compositionally biased region" description="Basic and acidic residues" evidence="1">
    <location>
        <begin position="47"/>
        <end position="94"/>
    </location>
</feature>
<organism evidence="3 4">
    <name type="scientific">Dinothrombium tinctorium</name>
    <dbReference type="NCBI Taxonomy" id="1965070"/>
    <lineage>
        <taxon>Eukaryota</taxon>
        <taxon>Metazoa</taxon>
        <taxon>Ecdysozoa</taxon>
        <taxon>Arthropoda</taxon>
        <taxon>Chelicerata</taxon>
        <taxon>Arachnida</taxon>
        <taxon>Acari</taxon>
        <taxon>Acariformes</taxon>
        <taxon>Trombidiformes</taxon>
        <taxon>Prostigmata</taxon>
        <taxon>Anystina</taxon>
        <taxon>Parasitengona</taxon>
        <taxon>Trombidioidea</taxon>
        <taxon>Trombidiidae</taxon>
        <taxon>Dinothrombium</taxon>
    </lineage>
</organism>
<reference evidence="3" key="2">
    <citation type="submission" date="2018-11" db="EMBL/GenBank/DDBJ databases">
        <title>Trombidioid mite genomics.</title>
        <authorList>
            <person name="Dong X."/>
        </authorList>
    </citation>
    <scope>NUCLEOTIDE SEQUENCE</scope>
    <source>
        <strain evidence="3">UoL-WK</strain>
    </source>
</reference>